<feature type="compositionally biased region" description="Pro residues" evidence="1">
    <location>
        <begin position="141"/>
        <end position="157"/>
    </location>
</feature>
<accession>A0ABN8ZB21</accession>
<feature type="region of interest" description="Disordered" evidence="1">
    <location>
        <begin position="109"/>
        <end position="157"/>
    </location>
</feature>
<evidence type="ECO:0000313" key="3">
    <source>
        <dbReference type="Proteomes" id="UP001176941"/>
    </source>
</evidence>
<gene>
    <name evidence="2" type="ORF">MRATA1EN1_LOCUS18071</name>
</gene>
<protein>
    <submittedName>
        <fullName evidence="2">Uncharacterized protein</fullName>
    </submittedName>
</protein>
<evidence type="ECO:0000313" key="2">
    <source>
        <dbReference type="EMBL" id="CAI9169109.1"/>
    </source>
</evidence>
<name>A0ABN8ZB21_RANTA</name>
<proteinExistence type="predicted"/>
<feature type="region of interest" description="Disordered" evidence="1">
    <location>
        <begin position="1"/>
        <end position="23"/>
    </location>
</feature>
<organism evidence="2 3">
    <name type="scientific">Rangifer tarandus platyrhynchus</name>
    <name type="common">Svalbard reindeer</name>
    <dbReference type="NCBI Taxonomy" id="3082113"/>
    <lineage>
        <taxon>Eukaryota</taxon>
        <taxon>Metazoa</taxon>
        <taxon>Chordata</taxon>
        <taxon>Craniata</taxon>
        <taxon>Vertebrata</taxon>
        <taxon>Euteleostomi</taxon>
        <taxon>Mammalia</taxon>
        <taxon>Eutheria</taxon>
        <taxon>Laurasiatheria</taxon>
        <taxon>Artiodactyla</taxon>
        <taxon>Ruminantia</taxon>
        <taxon>Pecora</taxon>
        <taxon>Cervidae</taxon>
        <taxon>Odocoileinae</taxon>
        <taxon>Rangifer</taxon>
    </lineage>
</organism>
<dbReference type="Proteomes" id="UP001176941">
    <property type="component" value="Chromosome 29"/>
</dbReference>
<evidence type="ECO:0000256" key="1">
    <source>
        <dbReference type="SAM" id="MobiDB-lite"/>
    </source>
</evidence>
<reference evidence="2" key="1">
    <citation type="submission" date="2023-04" db="EMBL/GenBank/DDBJ databases">
        <authorList>
            <consortium name="ELIXIR-Norway"/>
        </authorList>
    </citation>
    <scope>NUCLEOTIDE SEQUENCE [LARGE SCALE GENOMIC DNA]</scope>
</reference>
<dbReference type="EMBL" id="OX459965">
    <property type="protein sequence ID" value="CAI9169109.1"/>
    <property type="molecule type" value="Genomic_DNA"/>
</dbReference>
<feature type="compositionally biased region" description="Polar residues" evidence="1">
    <location>
        <begin position="114"/>
        <end position="127"/>
    </location>
</feature>
<keyword evidence="3" id="KW-1185">Reference proteome</keyword>
<sequence>MRGARRRQRPPQPPRAGAWNFPPRSPACTVASHWPSGDVCPRWGTQIRLAWEPSSVGLAGLLINQVSGARERGTRGGYDPSGARVLFSNPAKLRRLDVTFPHRKCSRELGTVEGSDQNLPLSSNIPLGTTGKEDSRSPSPAASPTPRPSPPPAPPLF</sequence>